<reference evidence="3" key="1">
    <citation type="submission" date="2020-08" db="EMBL/GenBank/DDBJ databases">
        <title>Novel species isolated from subtropical streams in China.</title>
        <authorList>
            <person name="Lu H."/>
        </authorList>
    </citation>
    <scope>NUCLEOTIDE SEQUENCE</scope>
    <source>
        <strain evidence="3">KACC 12607</strain>
    </source>
</reference>
<evidence type="ECO:0000313" key="4">
    <source>
        <dbReference type="Proteomes" id="UP000634011"/>
    </source>
</evidence>
<dbReference type="Proteomes" id="UP000634011">
    <property type="component" value="Unassembled WGS sequence"/>
</dbReference>
<accession>A0A923HFR1</accession>
<dbReference type="AlphaFoldDB" id="A0A923HFR1"/>
<keyword evidence="4" id="KW-1185">Reference proteome</keyword>
<feature type="coiled-coil region" evidence="1">
    <location>
        <begin position="100"/>
        <end position="127"/>
    </location>
</feature>
<keyword evidence="1" id="KW-0175">Coiled coil</keyword>
<evidence type="ECO:0000313" key="3">
    <source>
        <dbReference type="EMBL" id="MBC3860792.1"/>
    </source>
</evidence>
<evidence type="ECO:0000256" key="1">
    <source>
        <dbReference type="SAM" id="Coils"/>
    </source>
</evidence>
<sequence length="129" mass="14847">MARCLLAIGMLNASANVLAEDGKQELVEIAQLVHTLDERYPAGSIQSNEVAEIAIKESQSAEDRLENWYVVSEHHCYNTFFVNDCLKRIKVERREYLPTLQRISLESQALQRLLKVMERDRETAQKQAK</sequence>
<organism evidence="3 4">
    <name type="scientific">Undibacterium jejuense</name>
    <dbReference type="NCBI Taxonomy" id="1344949"/>
    <lineage>
        <taxon>Bacteria</taxon>
        <taxon>Pseudomonadati</taxon>
        <taxon>Pseudomonadota</taxon>
        <taxon>Betaproteobacteria</taxon>
        <taxon>Burkholderiales</taxon>
        <taxon>Oxalobacteraceae</taxon>
        <taxon>Undibacterium</taxon>
    </lineage>
</organism>
<keyword evidence="2" id="KW-0732">Signal</keyword>
<proteinExistence type="predicted"/>
<comment type="caution">
    <text evidence="3">The sequence shown here is derived from an EMBL/GenBank/DDBJ whole genome shotgun (WGS) entry which is preliminary data.</text>
</comment>
<feature type="signal peptide" evidence="2">
    <location>
        <begin position="1"/>
        <end position="19"/>
    </location>
</feature>
<gene>
    <name evidence="3" type="ORF">H8K32_01670</name>
</gene>
<dbReference type="EMBL" id="JACOFV010000001">
    <property type="protein sequence ID" value="MBC3860792.1"/>
    <property type="molecule type" value="Genomic_DNA"/>
</dbReference>
<evidence type="ECO:0000256" key="2">
    <source>
        <dbReference type="SAM" id="SignalP"/>
    </source>
</evidence>
<protein>
    <submittedName>
        <fullName evidence="3">Uncharacterized protein</fullName>
    </submittedName>
</protein>
<name>A0A923HFR1_9BURK</name>
<feature type="chain" id="PRO_5036966814" evidence="2">
    <location>
        <begin position="20"/>
        <end position="129"/>
    </location>
</feature>